<dbReference type="InterPro" id="IPR005894">
    <property type="entry name" value="DrrA"/>
</dbReference>
<dbReference type="Gene3D" id="3.40.50.300">
    <property type="entry name" value="P-loop containing nucleotide triphosphate hydrolases"/>
    <property type="match status" value="1"/>
</dbReference>
<evidence type="ECO:0000256" key="6">
    <source>
        <dbReference type="ARBA" id="ARBA00022967"/>
    </source>
</evidence>
<dbReference type="NCBIfam" id="TIGR01188">
    <property type="entry name" value="drrA"/>
    <property type="match status" value="1"/>
</dbReference>
<dbReference type="GO" id="GO:0016887">
    <property type="term" value="F:ATP hydrolysis activity"/>
    <property type="evidence" value="ECO:0007669"/>
    <property type="project" value="InterPro"/>
</dbReference>
<reference evidence="11" key="1">
    <citation type="journal article" date="2014" name="Int. J. Syst. Evol. Microbiol.">
        <title>Complete genome sequence of Corynebacterium casei LMG S-19264T (=DSM 44701T), isolated from a smear-ripened cheese.</title>
        <authorList>
            <consortium name="US DOE Joint Genome Institute (JGI-PGF)"/>
            <person name="Walter F."/>
            <person name="Albersmeier A."/>
            <person name="Kalinowski J."/>
            <person name="Ruckert C."/>
        </authorList>
    </citation>
    <scope>NUCLEOTIDE SEQUENCE</scope>
    <source>
        <strain evidence="11">JCM 19831</strain>
    </source>
</reference>
<comment type="subcellular location">
    <subcellularLocation>
        <location evidence="1">Cell membrane</location>
        <topology evidence="1">Peripheral membrane protein</topology>
        <orientation evidence="1">Cytoplasmic side</orientation>
    </subcellularLocation>
</comment>
<comment type="similarity">
    <text evidence="9">Belongs to the ABC transporter superfamily. Drug exporter-1 (DrugE1) (TC 3.A.1.105) family.</text>
</comment>
<proteinExistence type="inferred from homology"/>
<dbReference type="SMART" id="SM00382">
    <property type="entry name" value="AAA"/>
    <property type="match status" value="1"/>
</dbReference>
<dbReference type="EMBL" id="BMPI01000062">
    <property type="protein sequence ID" value="GGM70965.1"/>
    <property type="molecule type" value="Genomic_DNA"/>
</dbReference>
<dbReference type="InterPro" id="IPR027417">
    <property type="entry name" value="P-loop_NTPase"/>
</dbReference>
<evidence type="ECO:0000256" key="2">
    <source>
        <dbReference type="ARBA" id="ARBA00022448"/>
    </source>
</evidence>
<keyword evidence="12" id="KW-1185">Reference proteome</keyword>
<keyword evidence="7" id="KW-0472">Membrane</keyword>
<keyword evidence="2" id="KW-0813">Transport</keyword>
<dbReference type="PANTHER" id="PTHR42711:SF19">
    <property type="entry name" value="DOXORUBICIN RESISTANCE ATP-BINDING PROTEIN DRRA"/>
    <property type="match status" value="1"/>
</dbReference>
<evidence type="ECO:0000256" key="9">
    <source>
        <dbReference type="ARBA" id="ARBA00049985"/>
    </source>
</evidence>
<feature type="domain" description="ABC transporter" evidence="10">
    <location>
        <begin position="4"/>
        <end position="234"/>
    </location>
</feature>
<evidence type="ECO:0000256" key="4">
    <source>
        <dbReference type="ARBA" id="ARBA00022741"/>
    </source>
</evidence>
<dbReference type="GO" id="GO:0043215">
    <property type="term" value="P:daunorubicin transport"/>
    <property type="evidence" value="ECO:0007669"/>
    <property type="project" value="InterPro"/>
</dbReference>
<evidence type="ECO:0000256" key="3">
    <source>
        <dbReference type="ARBA" id="ARBA00022475"/>
    </source>
</evidence>
<keyword evidence="4" id="KW-0547">Nucleotide-binding</keyword>
<organism evidence="11 12">
    <name type="scientific">Dactylosporangium sucinum</name>
    <dbReference type="NCBI Taxonomy" id="1424081"/>
    <lineage>
        <taxon>Bacteria</taxon>
        <taxon>Bacillati</taxon>
        <taxon>Actinomycetota</taxon>
        <taxon>Actinomycetes</taxon>
        <taxon>Micromonosporales</taxon>
        <taxon>Micromonosporaceae</taxon>
        <taxon>Dactylosporangium</taxon>
    </lineage>
</organism>
<gene>
    <name evidence="11" type="ORF">GCM10007977_086050</name>
</gene>
<name>A0A917UAI8_9ACTN</name>
<protein>
    <submittedName>
        <fullName evidence="11">Daunorubicin resistance protein DrrA family ABC transporter ATP-binding protein</fullName>
    </submittedName>
</protein>
<dbReference type="FunFam" id="3.40.50.300:FF:000589">
    <property type="entry name" value="ABC transporter, ATP-binding subunit"/>
    <property type="match status" value="1"/>
</dbReference>
<dbReference type="PROSITE" id="PS00211">
    <property type="entry name" value="ABC_TRANSPORTER_1"/>
    <property type="match status" value="1"/>
</dbReference>
<dbReference type="Proteomes" id="UP000642070">
    <property type="component" value="Unassembled WGS sequence"/>
</dbReference>
<evidence type="ECO:0000256" key="8">
    <source>
        <dbReference type="ARBA" id="ARBA00023251"/>
    </source>
</evidence>
<keyword evidence="3" id="KW-1003">Cell membrane</keyword>
<dbReference type="InterPro" id="IPR017871">
    <property type="entry name" value="ABC_transporter-like_CS"/>
</dbReference>
<accession>A0A917UAI8</accession>
<dbReference type="GO" id="GO:1900753">
    <property type="term" value="P:doxorubicin transport"/>
    <property type="evidence" value="ECO:0007669"/>
    <property type="project" value="InterPro"/>
</dbReference>
<dbReference type="Pfam" id="PF00005">
    <property type="entry name" value="ABC_tran"/>
    <property type="match status" value="1"/>
</dbReference>
<dbReference type="GO" id="GO:0005886">
    <property type="term" value="C:plasma membrane"/>
    <property type="evidence" value="ECO:0007669"/>
    <property type="project" value="UniProtKB-SubCell"/>
</dbReference>
<evidence type="ECO:0000313" key="11">
    <source>
        <dbReference type="EMBL" id="GGM70965.1"/>
    </source>
</evidence>
<evidence type="ECO:0000256" key="5">
    <source>
        <dbReference type="ARBA" id="ARBA00022840"/>
    </source>
</evidence>
<evidence type="ECO:0000256" key="7">
    <source>
        <dbReference type="ARBA" id="ARBA00023136"/>
    </source>
</evidence>
<evidence type="ECO:0000259" key="10">
    <source>
        <dbReference type="PROSITE" id="PS50893"/>
    </source>
</evidence>
<keyword evidence="6" id="KW-1278">Translocase</keyword>
<dbReference type="InterPro" id="IPR050763">
    <property type="entry name" value="ABC_transporter_ATP-binding"/>
</dbReference>
<dbReference type="GO" id="GO:0005524">
    <property type="term" value="F:ATP binding"/>
    <property type="evidence" value="ECO:0007669"/>
    <property type="project" value="UniProtKB-KW"/>
</dbReference>
<dbReference type="PROSITE" id="PS50893">
    <property type="entry name" value="ABC_TRANSPORTER_2"/>
    <property type="match status" value="1"/>
</dbReference>
<dbReference type="InterPro" id="IPR003593">
    <property type="entry name" value="AAA+_ATPase"/>
</dbReference>
<evidence type="ECO:0000313" key="12">
    <source>
        <dbReference type="Proteomes" id="UP000642070"/>
    </source>
</evidence>
<comment type="caution">
    <text evidence="11">The sequence shown here is derived from an EMBL/GenBank/DDBJ whole genome shotgun (WGS) entry which is preliminary data.</text>
</comment>
<dbReference type="AlphaFoldDB" id="A0A917UAI8"/>
<reference evidence="11" key="2">
    <citation type="submission" date="2020-09" db="EMBL/GenBank/DDBJ databases">
        <authorList>
            <person name="Sun Q."/>
            <person name="Ohkuma M."/>
        </authorList>
    </citation>
    <scope>NUCLEOTIDE SEQUENCE</scope>
    <source>
        <strain evidence="11">JCM 19831</strain>
    </source>
</reference>
<sequence>MYAIQVEDLVKRYGKTTALDGLSLEVPTGCVQGLLGSNGAGKTTMIRILATLLRPDGGVARVGGFDVTKNAAEVRATIGLTGQFAAVDDDLTGYENLLLIGRLLKLSRPQAKRRASMLLERFGLADVGKQLAKTYSGGMRRRLDLALVMVGEPAVLFLDEPTTGLDPRSRAELWDMVRDLVAGGATVLLTTQQLDEADRLASQIAVIDHGKLIASGTPAELKSRAGGQSLDVRPADRADLEHTRSVVTAAVGEAEVRAAEGVVSVPLVPALSGPDALAAVARRLDDAGIEVAEIGIRLATLDEVFLSLTGRPTVTEAPAEAAPADAAQVTGEPR</sequence>
<dbReference type="SUPFAM" id="SSF52540">
    <property type="entry name" value="P-loop containing nucleoside triphosphate hydrolases"/>
    <property type="match status" value="1"/>
</dbReference>
<dbReference type="PANTHER" id="PTHR42711">
    <property type="entry name" value="ABC TRANSPORTER ATP-BINDING PROTEIN"/>
    <property type="match status" value="1"/>
</dbReference>
<dbReference type="GO" id="GO:0046677">
    <property type="term" value="P:response to antibiotic"/>
    <property type="evidence" value="ECO:0007669"/>
    <property type="project" value="UniProtKB-KW"/>
</dbReference>
<keyword evidence="5 11" id="KW-0067">ATP-binding</keyword>
<keyword evidence="8" id="KW-0046">Antibiotic resistance</keyword>
<dbReference type="InterPro" id="IPR003439">
    <property type="entry name" value="ABC_transporter-like_ATP-bd"/>
</dbReference>
<evidence type="ECO:0000256" key="1">
    <source>
        <dbReference type="ARBA" id="ARBA00004413"/>
    </source>
</evidence>